<gene>
    <name evidence="1" type="ORF">V2J94_30615</name>
</gene>
<dbReference type="Proteomes" id="UP001354709">
    <property type="component" value="Unassembled WGS sequence"/>
</dbReference>
<dbReference type="InterPro" id="IPR036388">
    <property type="entry name" value="WH-like_DNA-bd_sf"/>
</dbReference>
<sequence length="44" mass="5153">MRGRRPRHVEAVRELFLDHITPAELRTLAQVSERVVEKLDEDPS</sequence>
<evidence type="ECO:0000313" key="2">
    <source>
        <dbReference type="Proteomes" id="UP001354709"/>
    </source>
</evidence>
<dbReference type="EMBL" id="JAZBJO010000023">
    <property type="protein sequence ID" value="MEE4596191.1"/>
    <property type="molecule type" value="Genomic_DNA"/>
</dbReference>
<dbReference type="Gene3D" id="1.10.10.10">
    <property type="entry name" value="Winged helix-like DNA-binding domain superfamily/Winged helix DNA-binding domain"/>
    <property type="match status" value="1"/>
</dbReference>
<protein>
    <recommendedName>
        <fullName evidence="3">MarR family transcriptional regulator</fullName>
    </recommendedName>
</protein>
<proteinExistence type="predicted"/>
<keyword evidence="2" id="KW-1185">Reference proteome</keyword>
<accession>A0ABU7Q6E8</accession>
<organism evidence="1 2">
    <name type="scientific">Streptomyces asiaticus subsp. ignotus</name>
    <dbReference type="NCBI Taxonomy" id="3098222"/>
    <lineage>
        <taxon>Bacteria</taxon>
        <taxon>Bacillati</taxon>
        <taxon>Actinomycetota</taxon>
        <taxon>Actinomycetes</taxon>
        <taxon>Kitasatosporales</taxon>
        <taxon>Streptomycetaceae</taxon>
        <taxon>Streptomyces</taxon>
        <taxon>Streptomyces violaceusniger group</taxon>
    </lineage>
</organism>
<name>A0ABU7Q6E8_9ACTN</name>
<dbReference type="RefSeq" id="WP_330812763.1">
    <property type="nucleotide sequence ID" value="NZ_JAZBJO010000023.1"/>
</dbReference>
<comment type="caution">
    <text evidence="1">The sequence shown here is derived from an EMBL/GenBank/DDBJ whole genome shotgun (WGS) entry which is preliminary data.</text>
</comment>
<evidence type="ECO:0000313" key="1">
    <source>
        <dbReference type="EMBL" id="MEE4596191.1"/>
    </source>
</evidence>
<evidence type="ECO:0008006" key="3">
    <source>
        <dbReference type="Google" id="ProtNLM"/>
    </source>
</evidence>
<reference evidence="1 2" key="1">
    <citation type="submission" date="2023-11" db="EMBL/GenBank/DDBJ databases">
        <title>30 novel species of actinomycetes from the DSMZ collection.</title>
        <authorList>
            <person name="Nouioui I."/>
        </authorList>
    </citation>
    <scope>NUCLEOTIDE SEQUENCE [LARGE SCALE GENOMIC DNA]</scope>
    <source>
        <strain evidence="1 2">DSM 41524</strain>
    </source>
</reference>